<organism evidence="2 3">
    <name type="scientific">Saccharothrix variisporea</name>
    <dbReference type="NCBI Taxonomy" id="543527"/>
    <lineage>
        <taxon>Bacteria</taxon>
        <taxon>Bacillati</taxon>
        <taxon>Actinomycetota</taxon>
        <taxon>Actinomycetes</taxon>
        <taxon>Pseudonocardiales</taxon>
        <taxon>Pseudonocardiaceae</taxon>
        <taxon>Saccharothrix</taxon>
    </lineage>
</organism>
<dbReference type="EMBL" id="RBXR01000001">
    <property type="protein sequence ID" value="RKT70225.1"/>
    <property type="molecule type" value="Genomic_DNA"/>
</dbReference>
<name>A0A495XAV2_9PSEU</name>
<dbReference type="OrthoDB" id="3673075at2"/>
<dbReference type="Proteomes" id="UP000272729">
    <property type="component" value="Unassembled WGS sequence"/>
</dbReference>
<proteinExistence type="predicted"/>
<dbReference type="AlphaFoldDB" id="A0A495XAV2"/>
<evidence type="ECO:0000256" key="1">
    <source>
        <dbReference type="SAM" id="MobiDB-lite"/>
    </source>
</evidence>
<comment type="caution">
    <text evidence="2">The sequence shown here is derived from an EMBL/GenBank/DDBJ whole genome shotgun (WGS) entry which is preliminary data.</text>
</comment>
<gene>
    <name evidence="2" type="ORF">DFJ66_3481</name>
</gene>
<evidence type="ECO:0000313" key="3">
    <source>
        <dbReference type="Proteomes" id="UP000272729"/>
    </source>
</evidence>
<sequence>MAGFVVDPPSVAGLGRLVARNGEAIGRFVQELEHRRPEGYQEGLLGLLNEPLNQVQRLGEANTRHGADLANASGAEFEKLAEYYVRVDRAEVVRLDGTYPGATPTRLDEDDVVAPDATFDEGRDPAADPANPSRPYPGVPTQPDEKAVAEGWPVDIEQRLDELLGRCSVAQHVRDLMRALTNRDVFEELTRLVGGDWSNLYRQGQAFEDTAYAYSIVKENVDRGRYLVQDKWDGNAANAAESWLAEYSAACQGHVEFMTEVAGQIKKFASAAYHAVSALTILVDTLLDTLVDLLTRNAGSFVGGAISILRGQNPLHGIVSVLFSVSEISSAIDAVRAAAHVVVSALQVLVGNGEVVAKLWPCTPYDHAAV</sequence>
<evidence type="ECO:0000313" key="2">
    <source>
        <dbReference type="EMBL" id="RKT70225.1"/>
    </source>
</evidence>
<dbReference type="RefSeq" id="WP_121222406.1">
    <property type="nucleotide sequence ID" value="NZ_JBIUBA010000005.1"/>
</dbReference>
<protein>
    <recommendedName>
        <fullName evidence="4">Excreted virulence factor EspC (Type VII ESX diderm)</fullName>
    </recommendedName>
</protein>
<feature type="region of interest" description="Disordered" evidence="1">
    <location>
        <begin position="97"/>
        <end position="145"/>
    </location>
</feature>
<reference evidence="2 3" key="1">
    <citation type="submission" date="2018-10" db="EMBL/GenBank/DDBJ databases">
        <title>Sequencing the genomes of 1000 actinobacteria strains.</title>
        <authorList>
            <person name="Klenk H.-P."/>
        </authorList>
    </citation>
    <scope>NUCLEOTIDE SEQUENCE [LARGE SCALE GENOMIC DNA]</scope>
    <source>
        <strain evidence="2 3">DSM 43911</strain>
    </source>
</reference>
<evidence type="ECO:0008006" key="4">
    <source>
        <dbReference type="Google" id="ProtNLM"/>
    </source>
</evidence>
<accession>A0A495XAV2</accession>
<keyword evidence="3" id="KW-1185">Reference proteome</keyword>